<gene>
    <name evidence="1" type="ORF">RESH_05184</name>
</gene>
<comment type="caution">
    <text evidence="1">The sequence shown here is derived from an EMBL/GenBank/DDBJ whole genome shotgun (WGS) entry which is preliminary data.</text>
</comment>
<protein>
    <recommendedName>
        <fullName evidence="3">Peptidase</fullName>
    </recommendedName>
</protein>
<name>M5SDN1_9BACT</name>
<organism evidence="1 2">
    <name type="scientific">Rhodopirellula europaea SH398</name>
    <dbReference type="NCBI Taxonomy" id="1263868"/>
    <lineage>
        <taxon>Bacteria</taxon>
        <taxon>Pseudomonadati</taxon>
        <taxon>Planctomycetota</taxon>
        <taxon>Planctomycetia</taxon>
        <taxon>Pirellulales</taxon>
        <taxon>Pirellulaceae</taxon>
        <taxon>Rhodopirellula</taxon>
    </lineage>
</organism>
<dbReference type="PANTHER" id="PTHR41260">
    <property type="entry name" value="PROTEIN ECSC"/>
    <property type="match status" value="1"/>
</dbReference>
<dbReference type="Pfam" id="PF12787">
    <property type="entry name" value="EcsC"/>
    <property type="match status" value="1"/>
</dbReference>
<proteinExistence type="predicted"/>
<sequence length="398" mass="43337">MFNRGRFCLHGLLRRSKVAIQFARPRNVDSTDMDATIYGRNHRANAEWARGLQDDTRRLACRPCVAFNDVVSATSLGNVTVFMVISRGPRASENAPARVFAFSHQLELTLSDNLITGSLPEETLEELRQAKKVLEHHGIADRLTEMIGTPVTASLKMLPDSVESAIHQAIEKSLHVALDVALRTLGDDKDSANGASRGKPKLLTHKLLAGLSGAAGGALGGATVAAELPVSTVLILRSVADIARSEGEDLSELESRLACLEVFALDPGQSSDIDDETEIGYFAVRAAMAKQIKDASQYIVQHGIRDSAAPPLVRLVTQIGKRFGVVVSEKVAAQAIPIIGAVGGALINSYFIDHYQDIARAHFTIRRLEREHSESLVREAYGQIKLRQRPRRVTDRNA</sequence>
<evidence type="ECO:0000313" key="1">
    <source>
        <dbReference type="EMBL" id="EMI24249.1"/>
    </source>
</evidence>
<dbReference type="PATRIC" id="fig|1263868.3.peg.5635"/>
<evidence type="ECO:0008006" key="3">
    <source>
        <dbReference type="Google" id="ProtNLM"/>
    </source>
</evidence>
<evidence type="ECO:0000313" key="2">
    <source>
        <dbReference type="Proteomes" id="UP000011996"/>
    </source>
</evidence>
<dbReference type="PANTHER" id="PTHR41260:SF1">
    <property type="entry name" value="PROTEIN ECSC"/>
    <property type="match status" value="1"/>
</dbReference>
<dbReference type="Proteomes" id="UP000011996">
    <property type="component" value="Unassembled WGS sequence"/>
</dbReference>
<dbReference type="InterPro" id="IPR024787">
    <property type="entry name" value="EcsC"/>
</dbReference>
<dbReference type="AlphaFoldDB" id="M5SDN1"/>
<dbReference type="EMBL" id="ANOF01000163">
    <property type="protein sequence ID" value="EMI24249.1"/>
    <property type="molecule type" value="Genomic_DNA"/>
</dbReference>
<accession>M5SDN1</accession>
<dbReference type="STRING" id="1263868.RESH_05184"/>
<reference evidence="1 2" key="1">
    <citation type="journal article" date="2013" name="Mar. Genomics">
        <title>Expression of sulfatases in Rhodopirellula baltica and the diversity of sulfatases in the genus Rhodopirellula.</title>
        <authorList>
            <person name="Wegner C.E."/>
            <person name="Richter-Heitmann T."/>
            <person name="Klindworth A."/>
            <person name="Klockow C."/>
            <person name="Richter M."/>
            <person name="Achstetter T."/>
            <person name="Glockner F.O."/>
            <person name="Harder J."/>
        </authorList>
    </citation>
    <scope>NUCLEOTIDE SEQUENCE [LARGE SCALE GENOMIC DNA]</scope>
    <source>
        <strain evidence="1 2">SH398</strain>
    </source>
</reference>